<dbReference type="PROSITE" id="PS00061">
    <property type="entry name" value="ADH_SHORT"/>
    <property type="match status" value="1"/>
</dbReference>
<dbReference type="Proteomes" id="UP000068447">
    <property type="component" value="Chromosome"/>
</dbReference>
<dbReference type="PANTHER" id="PTHR43639:SF1">
    <property type="entry name" value="SHORT-CHAIN DEHYDROGENASE_REDUCTASE FAMILY PROTEIN"/>
    <property type="match status" value="1"/>
</dbReference>
<gene>
    <name evidence="3" type="ORF">AT746_09125</name>
</gene>
<keyword evidence="2" id="KW-0560">Oxidoreductase</keyword>
<dbReference type="SUPFAM" id="SSF51735">
    <property type="entry name" value="NAD(P)-binding Rossmann-fold domains"/>
    <property type="match status" value="1"/>
</dbReference>
<dbReference type="AlphaFoldDB" id="A0A0U3AKA1"/>
<dbReference type="GO" id="GO:0016491">
    <property type="term" value="F:oxidoreductase activity"/>
    <property type="evidence" value="ECO:0007669"/>
    <property type="project" value="UniProtKB-KW"/>
</dbReference>
<dbReference type="InterPro" id="IPR036291">
    <property type="entry name" value="NAD(P)-bd_dom_sf"/>
</dbReference>
<dbReference type="Pfam" id="PF13561">
    <property type="entry name" value="adh_short_C2"/>
    <property type="match status" value="1"/>
</dbReference>
<proteinExistence type="inferred from homology"/>
<organism evidence="3 4">
    <name type="scientific">Lacimicrobium alkaliphilum</name>
    <dbReference type="NCBI Taxonomy" id="1526571"/>
    <lineage>
        <taxon>Bacteria</taxon>
        <taxon>Pseudomonadati</taxon>
        <taxon>Pseudomonadota</taxon>
        <taxon>Gammaproteobacteria</taxon>
        <taxon>Alteromonadales</taxon>
        <taxon>Alteromonadaceae</taxon>
        <taxon>Lacimicrobium</taxon>
    </lineage>
</organism>
<dbReference type="InterPro" id="IPR020904">
    <property type="entry name" value="Sc_DH/Rdtase_CS"/>
</dbReference>
<reference evidence="3 4" key="1">
    <citation type="submission" date="2015-12" db="EMBL/GenBank/DDBJ databases">
        <title>Complete genome of Lacimicrobium alkaliphilum KCTC 32984.</title>
        <authorList>
            <person name="Kim S.-G."/>
            <person name="Lee Y.-J."/>
        </authorList>
    </citation>
    <scope>NUCLEOTIDE SEQUENCE [LARGE SCALE GENOMIC DNA]</scope>
    <source>
        <strain evidence="3 4">YelD216</strain>
    </source>
</reference>
<dbReference type="PRINTS" id="PR00081">
    <property type="entry name" value="GDHRDH"/>
</dbReference>
<dbReference type="EMBL" id="CP013650">
    <property type="protein sequence ID" value="ALS98402.1"/>
    <property type="molecule type" value="Genomic_DNA"/>
</dbReference>
<dbReference type="OrthoDB" id="9793499at2"/>
<evidence type="ECO:0000256" key="2">
    <source>
        <dbReference type="ARBA" id="ARBA00023002"/>
    </source>
</evidence>
<name>A0A0U3AKA1_9ALTE</name>
<comment type="similarity">
    <text evidence="1">Belongs to the short-chain dehydrogenases/reductases (SDR) family.</text>
</comment>
<dbReference type="KEGG" id="lal:AT746_09125"/>
<sequence>MQDTQKVIFISGSAKRLGAAIARFVHQQGYRVVLHCQHSLDEAKTLQQTLNARRRGSAALVSGDLCEHRDLSRLAEEIPAAFGRLDGLINNASAFYPTPIGQIKQQDWHTLMGSNAMAPLFLSQALSDELKSRQGTIINMADIHALRPLPAHSVYCMAKSALVSMTESLAVELAPDIRVNAIAPGAILWPSKEISEQEKSAVLAKVPLQRMGGIEDITGAVGFLLNAAYVTGQILKVDGGRSLAGNGPL</sequence>
<evidence type="ECO:0000313" key="4">
    <source>
        <dbReference type="Proteomes" id="UP000068447"/>
    </source>
</evidence>
<protein>
    <submittedName>
        <fullName evidence="3">Pteridine reductase</fullName>
    </submittedName>
</protein>
<dbReference type="RefSeq" id="WP_062479489.1">
    <property type="nucleotide sequence ID" value="NZ_CP013650.1"/>
</dbReference>
<evidence type="ECO:0000256" key="1">
    <source>
        <dbReference type="ARBA" id="ARBA00006484"/>
    </source>
</evidence>
<accession>A0A0U3AKA1</accession>
<keyword evidence="4" id="KW-1185">Reference proteome</keyword>
<dbReference type="PANTHER" id="PTHR43639">
    <property type="entry name" value="OXIDOREDUCTASE, SHORT-CHAIN DEHYDROGENASE/REDUCTASE FAMILY (AFU_ORTHOLOGUE AFUA_5G02870)"/>
    <property type="match status" value="1"/>
</dbReference>
<dbReference type="STRING" id="1526571.AT746_09125"/>
<dbReference type="PRINTS" id="PR00080">
    <property type="entry name" value="SDRFAMILY"/>
</dbReference>
<dbReference type="Gene3D" id="3.40.50.720">
    <property type="entry name" value="NAD(P)-binding Rossmann-like Domain"/>
    <property type="match status" value="1"/>
</dbReference>
<evidence type="ECO:0000313" key="3">
    <source>
        <dbReference type="EMBL" id="ALS98402.1"/>
    </source>
</evidence>
<dbReference type="NCBIfam" id="NF006598">
    <property type="entry name" value="PRK09135.1"/>
    <property type="match status" value="1"/>
</dbReference>
<dbReference type="InterPro" id="IPR002347">
    <property type="entry name" value="SDR_fam"/>
</dbReference>